<sequence length="116" mass="12790">DLEDFSNRSTVTYTLNVLPRSRPMVSVIGPPAASASCAFALRAEAWEVASMASRGPGEGPPFEYAWSCLVGDMAEMNESEAHYAERCLPRLAHWAGPELRVQAGELEEDTYTFRVH</sequence>
<reference evidence="1" key="1">
    <citation type="submission" date="2021-02" db="EMBL/GenBank/DDBJ databases">
        <authorList>
            <person name="Dougan E. K."/>
            <person name="Rhodes N."/>
            <person name="Thang M."/>
            <person name="Chan C."/>
        </authorList>
    </citation>
    <scope>NUCLEOTIDE SEQUENCE</scope>
</reference>
<dbReference type="EMBL" id="CAJNJA010015219">
    <property type="protein sequence ID" value="CAE7358179.1"/>
    <property type="molecule type" value="Genomic_DNA"/>
</dbReference>
<evidence type="ECO:0000313" key="1">
    <source>
        <dbReference type="EMBL" id="CAE7358179.1"/>
    </source>
</evidence>
<dbReference type="AlphaFoldDB" id="A0A812PLR9"/>
<accession>A0A812PLR9</accession>
<feature type="non-terminal residue" evidence="1">
    <location>
        <position position="116"/>
    </location>
</feature>
<comment type="caution">
    <text evidence="1">The sequence shown here is derived from an EMBL/GenBank/DDBJ whole genome shotgun (WGS) entry which is preliminary data.</text>
</comment>
<gene>
    <name evidence="1" type="ORF">SNEC2469_LOCUS9401</name>
</gene>
<proteinExistence type="predicted"/>
<protein>
    <submittedName>
        <fullName evidence="1">Uncharacterized protein</fullName>
    </submittedName>
</protein>
<organism evidence="1 2">
    <name type="scientific">Symbiodinium necroappetens</name>
    <dbReference type="NCBI Taxonomy" id="1628268"/>
    <lineage>
        <taxon>Eukaryota</taxon>
        <taxon>Sar</taxon>
        <taxon>Alveolata</taxon>
        <taxon>Dinophyceae</taxon>
        <taxon>Suessiales</taxon>
        <taxon>Symbiodiniaceae</taxon>
        <taxon>Symbiodinium</taxon>
    </lineage>
</organism>
<name>A0A812PLR9_9DINO</name>
<keyword evidence="2" id="KW-1185">Reference proteome</keyword>
<dbReference type="Proteomes" id="UP000601435">
    <property type="component" value="Unassembled WGS sequence"/>
</dbReference>
<feature type="non-terminal residue" evidence="1">
    <location>
        <position position="1"/>
    </location>
</feature>
<evidence type="ECO:0000313" key="2">
    <source>
        <dbReference type="Proteomes" id="UP000601435"/>
    </source>
</evidence>